<feature type="compositionally biased region" description="Low complexity" evidence="1">
    <location>
        <begin position="87"/>
        <end position="103"/>
    </location>
</feature>
<evidence type="ECO:0000313" key="3">
    <source>
        <dbReference type="WBParaSite" id="nRc.2.0.1.t33355-RA"/>
    </source>
</evidence>
<dbReference type="AlphaFoldDB" id="A0A915K3J3"/>
<name>A0A915K3J3_ROMCU</name>
<dbReference type="Proteomes" id="UP000887565">
    <property type="component" value="Unplaced"/>
</dbReference>
<keyword evidence="2" id="KW-1185">Reference proteome</keyword>
<feature type="compositionally biased region" description="Polar residues" evidence="1">
    <location>
        <begin position="104"/>
        <end position="115"/>
    </location>
</feature>
<protein>
    <submittedName>
        <fullName evidence="3">Uncharacterized protein</fullName>
    </submittedName>
</protein>
<reference evidence="3" key="1">
    <citation type="submission" date="2022-11" db="UniProtKB">
        <authorList>
            <consortium name="WormBaseParasite"/>
        </authorList>
    </citation>
    <scope>IDENTIFICATION</scope>
</reference>
<proteinExistence type="predicted"/>
<organism evidence="2 3">
    <name type="scientific">Romanomermis culicivorax</name>
    <name type="common">Nematode worm</name>
    <dbReference type="NCBI Taxonomy" id="13658"/>
    <lineage>
        <taxon>Eukaryota</taxon>
        <taxon>Metazoa</taxon>
        <taxon>Ecdysozoa</taxon>
        <taxon>Nematoda</taxon>
        <taxon>Enoplea</taxon>
        <taxon>Dorylaimia</taxon>
        <taxon>Mermithida</taxon>
        <taxon>Mermithoidea</taxon>
        <taxon>Mermithidae</taxon>
        <taxon>Romanomermis</taxon>
    </lineage>
</organism>
<dbReference type="WBParaSite" id="nRc.2.0.1.t33355-RA">
    <property type="protein sequence ID" value="nRc.2.0.1.t33355-RA"/>
    <property type="gene ID" value="nRc.2.0.1.g33355"/>
</dbReference>
<evidence type="ECO:0000256" key="1">
    <source>
        <dbReference type="SAM" id="MobiDB-lite"/>
    </source>
</evidence>
<feature type="region of interest" description="Disordered" evidence="1">
    <location>
        <begin position="87"/>
        <end position="138"/>
    </location>
</feature>
<accession>A0A915K3J3</accession>
<evidence type="ECO:0000313" key="2">
    <source>
        <dbReference type="Proteomes" id="UP000887565"/>
    </source>
</evidence>
<sequence length="138" mass="14956">MKIQYNESVCLLKSSIVTPLANSLTVRPRCLSVSKTAISVMTTFTTFLPVNGKRSKIPRQAGYGLGFNSERRTSGRIKASSRMSFFQSQVNDSQVTDSQVSDSHGQASMLYQSPDSRAGVKGRNTSASGPESFGYCSL</sequence>